<dbReference type="AlphaFoldDB" id="A0A2G9GJS8"/>
<comment type="caution">
    <text evidence="2">The sequence shown here is derived from an EMBL/GenBank/DDBJ whole genome shotgun (WGS) entry which is preliminary data.</text>
</comment>
<feature type="compositionally biased region" description="Polar residues" evidence="1">
    <location>
        <begin position="93"/>
        <end position="103"/>
    </location>
</feature>
<evidence type="ECO:0000313" key="3">
    <source>
        <dbReference type="Proteomes" id="UP000231279"/>
    </source>
</evidence>
<dbReference type="Proteomes" id="UP000231279">
    <property type="component" value="Unassembled WGS sequence"/>
</dbReference>
<reference evidence="3" key="1">
    <citation type="journal article" date="2018" name="Gigascience">
        <title>Genome assembly of the Pink Ipe (Handroanthus impetiginosus, Bignoniaceae), a highly valued, ecologically keystone Neotropical timber forest tree.</title>
        <authorList>
            <person name="Silva-Junior O.B."/>
            <person name="Grattapaglia D."/>
            <person name="Novaes E."/>
            <person name="Collevatti R.G."/>
        </authorList>
    </citation>
    <scope>NUCLEOTIDE SEQUENCE [LARGE SCALE GENOMIC DNA]</scope>
    <source>
        <strain evidence="3">cv. UFG-1</strain>
    </source>
</reference>
<protein>
    <submittedName>
        <fullName evidence="2">Uncharacterized protein</fullName>
    </submittedName>
</protein>
<dbReference type="EMBL" id="NKXS01004742">
    <property type="protein sequence ID" value="PIN05508.1"/>
    <property type="molecule type" value="Genomic_DNA"/>
</dbReference>
<feature type="region of interest" description="Disordered" evidence="1">
    <location>
        <begin position="74"/>
        <end position="103"/>
    </location>
</feature>
<name>A0A2G9GJS8_9LAMI</name>
<evidence type="ECO:0000256" key="1">
    <source>
        <dbReference type="SAM" id="MobiDB-lite"/>
    </source>
</evidence>
<sequence length="179" mass="19712">MSNSLRHGITENALFVASSAVMSSHSFHLEHNSKVSIFNLGNPITTDDDGTEALLFPDIPRNSLLRNSNPFIRRTESSSRHGSFPRGAPLCRRSNSSPALSTESNSQVPLEFLSANMNLNREFASYTTCIWLEELVASVNYDSSPSTLGESMMDLKLGETLVPLPLLCHHDLPSRDFSS</sequence>
<organism evidence="2 3">
    <name type="scientific">Handroanthus impetiginosus</name>
    <dbReference type="NCBI Taxonomy" id="429701"/>
    <lineage>
        <taxon>Eukaryota</taxon>
        <taxon>Viridiplantae</taxon>
        <taxon>Streptophyta</taxon>
        <taxon>Embryophyta</taxon>
        <taxon>Tracheophyta</taxon>
        <taxon>Spermatophyta</taxon>
        <taxon>Magnoliopsida</taxon>
        <taxon>eudicotyledons</taxon>
        <taxon>Gunneridae</taxon>
        <taxon>Pentapetalae</taxon>
        <taxon>asterids</taxon>
        <taxon>lamiids</taxon>
        <taxon>Lamiales</taxon>
        <taxon>Bignoniaceae</taxon>
        <taxon>Crescentiina</taxon>
        <taxon>Tabebuia alliance</taxon>
        <taxon>Handroanthus</taxon>
    </lineage>
</organism>
<keyword evidence="3" id="KW-1185">Reference proteome</keyword>
<accession>A0A2G9GJS8</accession>
<gene>
    <name evidence="2" type="ORF">CDL12_21952</name>
</gene>
<proteinExistence type="predicted"/>
<evidence type="ECO:0000313" key="2">
    <source>
        <dbReference type="EMBL" id="PIN05508.1"/>
    </source>
</evidence>